<protein>
    <submittedName>
        <fullName evidence="1">Uncharacterized protein</fullName>
    </submittedName>
</protein>
<comment type="caution">
    <text evidence="1">The sequence shown here is derived from an EMBL/GenBank/DDBJ whole genome shotgun (WGS) entry which is preliminary data.</text>
</comment>
<reference evidence="2" key="1">
    <citation type="journal article" date="2023" name="Nat. Plants">
        <title>Single-cell RNA sequencing provides a high-resolution roadmap for understanding the multicellular compartmentation of specialized metabolism.</title>
        <authorList>
            <person name="Sun S."/>
            <person name="Shen X."/>
            <person name="Li Y."/>
            <person name="Li Y."/>
            <person name="Wang S."/>
            <person name="Li R."/>
            <person name="Zhang H."/>
            <person name="Shen G."/>
            <person name="Guo B."/>
            <person name="Wei J."/>
            <person name="Xu J."/>
            <person name="St-Pierre B."/>
            <person name="Chen S."/>
            <person name="Sun C."/>
        </authorList>
    </citation>
    <scope>NUCLEOTIDE SEQUENCE [LARGE SCALE GENOMIC DNA]</scope>
</reference>
<evidence type="ECO:0000313" key="1">
    <source>
        <dbReference type="EMBL" id="KAI5673485.1"/>
    </source>
</evidence>
<sequence length="74" mass="8294">MTEICYFIETGKLPTQGDTSAFTASKTIGEDSTGKRKRGFSLLDMREVGYYDEENKKIHRRPIVPGSCGYAKRG</sequence>
<name>A0ACC0BLI8_CATRO</name>
<proteinExistence type="predicted"/>
<accession>A0ACC0BLI8</accession>
<dbReference type="Proteomes" id="UP001060085">
    <property type="component" value="Linkage Group LG03"/>
</dbReference>
<organism evidence="1 2">
    <name type="scientific">Catharanthus roseus</name>
    <name type="common">Madagascar periwinkle</name>
    <name type="synonym">Vinca rosea</name>
    <dbReference type="NCBI Taxonomy" id="4058"/>
    <lineage>
        <taxon>Eukaryota</taxon>
        <taxon>Viridiplantae</taxon>
        <taxon>Streptophyta</taxon>
        <taxon>Embryophyta</taxon>
        <taxon>Tracheophyta</taxon>
        <taxon>Spermatophyta</taxon>
        <taxon>Magnoliopsida</taxon>
        <taxon>eudicotyledons</taxon>
        <taxon>Gunneridae</taxon>
        <taxon>Pentapetalae</taxon>
        <taxon>asterids</taxon>
        <taxon>lamiids</taxon>
        <taxon>Gentianales</taxon>
        <taxon>Apocynaceae</taxon>
        <taxon>Rauvolfioideae</taxon>
        <taxon>Vinceae</taxon>
        <taxon>Catharanthinae</taxon>
        <taxon>Catharanthus</taxon>
    </lineage>
</organism>
<gene>
    <name evidence="1" type="ORF">M9H77_13849</name>
</gene>
<dbReference type="EMBL" id="CM044703">
    <property type="protein sequence ID" value="KAI5673485.1"/>
    <property type="molecule type" value="Genomic_DNA"/>
</dbReference>
<evidence type="ECO:0000313" key="2">
    <source>
        <dbReference type="Proteomes" id="UP001060085"/>
    </source>
</evidence>
<keyword evidence="2" id="KW-1185">Reference proteome</keyword>